<dbReference type="Pfam" id="PF07309">
    <property type="entry name" value="FlaF"/>
    <property type="match status" value="1"/>
</dbReference>
<reference evidence="2" key="1">
    <citation type="submission" date="2020-06" db="EMBL/GenBank/DDBJ databases">
        <title>Draft genomic sequecing of Geomonas sp. Red745.</title>
        <authorList>
            <person name="Itoh H."/>
            <person name="Xu Z.X."/>
            <person name="Ushijima N."/>
            <person name="Masuda Y."/>
            <person name="Shiratori Y."/>
            <person name="Senoo K."/>
        </authorList>
    </citation>
    <scope>NUCLEOTIDE SEQUENCE [LARGE SCALE GENOMIC DNA]</scope>
    <source>
        <strain evidence="2">Red745</strain>
    </source>
</reference>
<gene>
    <name evidence="1" type="ORF">GMLC_20740</name>
</gene>
<protein>
    <submittedName>
        <fullName evidence="1">Flagellar protein FlaF</fullName>
    </submittedName>
</protein>
<organism evidence="1 2">
    <name type="scientific">Geomonas limicola</name>
    <dbReference type="NCBI Taxonomy" id="2740186"/>
    <lineage>
        <taxon>Bacteria</taxon>
        <taxon>Pseudomonadati</taxon>
        <taxon>Thermodesulfobacteriota</taxon>
        <taxon>Desulfuromonadia</taxon>
        <taxon>Geobacterales</taxon>
        <taxon>Geobacteraceae</taxon>
        <taxon>Geomonas</taxon>
    </lineage>
</organism>
<name>A0A6V8N7G0_9BACT</name>
<dbReference type="NCBIfam" id="NF009435">
    <property type="entry name" value="PRK12794.1"/>
    <property type="match status" value="1"/>
</dbReference>
<dbReference type="AlphaFoldDB" id="A0A6V8N7G0"/>
<dbReference type="InterPro" id="IPR010845">
    <property type="entry name" value="FlaF"/>
</dbReference>
<dbReference type="GO" id="GO:0044781">
    <property type="term" value="P:bacterial-type flagellum organization"/>
    <property type="evidence" value="ECO:0007669"/>
    <property type="project" value="InterPro"/>
</dbReference>
<dbReference type="Proteomes" id="UP000587586">
    <property type="component" value="Unassembled WGS sequence"/>
</dbReference>
<keyword evidence="1" id="KW-0969">Cilium</keyword>
<evidence type="ECO:0000313" key="1">
    <source>
        <dbReference type="EMBL" id="GFO68495.1"/>
    </source>
</evidence>
<dbReference type="RefSeq" id="WP_183361052.1">
    <property type="nucleotide sequence ID" value="NZ_BLXZ01000004.1"/>
</dbReference>
<proteinExistence type="predicted"/>
<sequence>MQTNNAIREYVGIQKESMSGRELEASVLTKAGLMLKACQDNWDAPDREAKLLDAIKFNQKVWSFFQAELSEPGNPMPKKLREDILNLSLFLDKRFFEVMAYPDPDKLSIAIDINFNIAAGLRTAPETHAA</sequence>
<comment type="caution">
    <text evidence="1">The sequence shown here is derived from an EMBL/GenBank/DDBJ whole genome shotgun (WGS) entry which is preliminary data.</text>
</comment>
<dbReference type="EMBL" id="BLXZ01000004">
    <property type="protein sequence ID" value="GFO68495.1"/>
    <property type="molecule type" value="Genomic_DNA"/>
</dbReference>
<accession>A0A6V8N7G0</accession>
<keyword evidence="1" id="KW-0966">Cell projection</keyword>
<keyword evidence="2" id="KW-1185">Reference proteome</keyword>
<keyword evidence="1" id="KW-0282">Flagellum</keyword>
<evidence type="ECO:0000313" key="2">
    <source>
        <dbReference type="Proteomes" id="UP000587586"/>
    </source>
</evidence>